<dbReference type="EMBL" id="JBJHZX010000002">
    <property type="protein sequence ID" value="MFL0194376.1"/>
    <property type="molecule type" value="Genomic_DNA"/>
</dbReference>
<sequence>MSENNIFGFHSSFYYFGLEHLVLNMYNYVRDGISKNEKIYVCMAPKVYRELMKYVLDTYECTDIENFSASKIINCYKELRPDEVKLKFSRHIDEINKDGYKAVRFIVQTDYMILSTSREDFLNFNRAMLNIISGLRASFMCLYDFEDYLNAKHTIDDKVILESYKIHPYRLYNGKLQNWYKLSHSK</sequence>
<dbReference type="Proteomes" id="UP001623660">
    <property type="component" value="Unassembled WGS sequence"/>
</dbReference>
<reference evidence="2 3" key="1">
    <citation type="submission" date="2024-11" db="EMBL/GenBank/DDBJ databases">
        <authorList>
            <person name="Heng Y.C."/>
            <person name="Lim A.C.H."/>
            <person name="Lee J.K.Y."/>
            <person name="Kittelmann S."/>
        </authorList>
    </citation>
    <scope>NUCLEOTIDE SEQUENCE [LARGE SCALE GENOMIC DNA]</scope>
    <source>
        <strain evidence="2 3">WILCCON 0269</strain>
    </source>
</reference>
<evidence type="ECO:0000313" key="3">
    <source>
        <dbReference type="Proteomes" id="UP001623660"/>
    </source>
</evidence>
<name>A0ABW8SGL9_9CLOT</name>
<dbReference type="RefSeq" id="WP_406790497.1">
    <property type="nucleotide sequence ID" value="NZ_JBJHZX010000002.1"/>
</dbReference>
<proteinExistence type="predicted"/>
<evidence type="ECO:0000313" key="2">
    <source>
        <dbReference type="EMBL" id="MFL0194376.1"/>
    </source>
</evidence>
<dbReference type="InterPro" id="IPR025847">
    <property type="entry name" value="MEDS_domain"/>
</dbReference>
<dbReference type="Pfam" id="PF14417">
    <property type="entry name" value="MEDS"/>
    <property type="match status" value="1"/>
</dbReference>
<feature type="domain" description="MEDS" evidence="1">
    <location>
        <begin position="10"/>
        <end position="168"/>
    </location>
</feature>
<protein>
    <submittedName>
        <fullName evidence="2">MEDS domain-containing protein</fullName>
    </submittedName>
</protein>
<evidence type="ECO:0000259" key="1">
    <source>
        <dbReference type="Pfam" id="PF14417"/>
    </source>
</evidence>
<comment type="caution">
    <text evidence="2">The sequence shown here is derived from an EMBL/GenBank/DDBJ whole genome shotgun (WGS) entry which is preliminary data.</text>
</comment>
<organism evidence="2 3">
    <name type="scientific">Candidatus Clostridium eludens</name>
    <dbReference type="NCBI Taxonomy" id="3381663"/>
    <lineage>
        <taxon>Bacteria</taxon>
        <taxon>Bacillati</taxon>
        <taxon>Bacillota</taxon>
        <taxon>Clostridia</taxon>
        <taxon>Eubacteriales</taxon>
        <taxon>Clostridiaceae</taxon>
        <taxon>Clostridium</taxon>
    </lineage>
</organism>
<gene>
    <name evidence="2" type="ORF">ACJDU8_02115</name>
</gene>
<keyword evidence="3" id="KW-1185">Reference proteome</keyword>
<accession>A0ABW8SGL9</accession>